<dbReference type="PANTHER" id="PTHR30561">
    <property type="entry name" value="SMR FAMILY PROTON-DEPENDENT DRUG EFFLUX TRANSPORTER SUGE"/>
    <property type="match status" value="1"/>
</dbReference>
<protein>
    <recommendedName>
        <fullName evidence="8">Guanidinium exporter</fullName>
    </recommendedName>
</protein>
<name>A0A1N7S0V5_9BURK</name>
<keyword evidence="12" id="KW-1185">Reference proteome</keyword>
<keyword evidence="3" id="KW-1003">Cell membrane</keyword>
<evidence type="ECO:0000256" key="10">
    <source>
        <dbReference type="SAM" id="Phobius"/>
    </source>
</evidence>
<gene>
    <name evidence="11" type="primary">sugE</name>
    <name evidence="11" type="ORF">BN2476_240258</name>
</gene>
<keyword evidence="6 10" id="KW-0472">Membrane</keyword>
<comment type="similarity">
    <text evidence="7">Belongs to the drug/metabolite transporter (DMT) superfamily. Small multidrug resistance (SMR) (TC 2.A.7.1) family. Gdx/SugE subfamily.</text>
</comment>
<keyword evidence="4 9" id="KW-0812">Transmembrane</keyword>
<organism evidence="11 12">
    <name type="scientific">Paraburkholderia piptadeniae</name>
    <dbReference type="NCBI Taxonomy" id="1701573"/>
    <lineage>
        <taxon>Bacteria</taxon>
        <taxon>Pseudomonadati</taxon>
        <taxon>Pseudomonadota</taxon>
        <taxon>Betaproteobacteria</taxon>
        <taxon>Burkholderiales</taxon>
        <taxon>Burkholderiaceae</taxon>
        <taxon>Paraburkholderia</taxon>
    </lineage>
</organism>
<evidence type="ECO:0000313" key="12">
    <source>
        <dbReference type="Proteomes" id="UP000195569"/>
    </source>
</evidence>
<dbReference type="InterPro" id="IPR000390">
    <property type="entry name" value="Small_drug/metabolite_transptr"/>
</dbReference>
<dbReference type="NCBIfam" id="NF008512">
    <property type="entry name" value="PRK11431.1"/>
    <property type="match status" value="1"/>
</dbReference>
<evidence type="ECO:0000256" key="9">
    <source>
        <dbReference type="RuleBase" id="RU003942"/>
    </source>
</evidence>
<comment type="caution">
    <text evidence="11">The sequence shown here is derived from an EMBL/GenBank/DDBJ whole genome shotgun (WGS) entry which is preliminary data.</text>
</comment>
<keyword evidence="5 10" id="KW-1133">Transmembrane helix</keyword>
<evidence type="ECO:0000256" key="4">
    <source>
        <dbReference type="ARBA" id="ARBA00022692"/>
    </source>
</evidence>
<evidence type="ECO:0000313" key="11">
    <source>
        <dbReference type="EMBL" id="SIT40607.1"/>
    </source>
</evidence>
<dbReference type="FunFam" id="1.10.3730.20:FF:000001">
    <property type="entry name" value="Quaternary ammonium compound resistance transporter SugE"/>
    <property type="match status" value="1"/>
</dbReference>
<evidence type="ECO:0000256" key="5">
    <source>
        <dbReference type="ARBA" id="ARBA00022989"/>
    </source>
</evidence>
<dbReference type="EMBL" id="CYGY02000024">
    <property type="protein sequence ID" value="SIT40607.1"/>
    <property type="molecule type" value="Genomic_DNA"/>
</dbReference>
<evidence type="ECO:0000256" key="8">
    <source>
        <dbReference type="ARBA" id="ARBA00039168"/>
    </source>
</evidence>
<feature type="transmembrane region" description="Helical" evidence="10">
    <location>
        <begin position="50"/>
        <end position="71"/>
    </location>
</feature>
<evidence type="ECO:0000256" key="2">
    <source>
        <dbReference type="ARBA" id="ARBA00022448"/>
    </source>
</evidence>
<evidence type="ECO:0000256" key="6">
    <source>
        <dbReference type="ARBA" id="ARBA00023136"/>
    </source>
</evidence>
<reference evidence="11" key="1">
    <citation type="submission" date="2016-12" db="EMBL/GenBank/DDBJ databases">
        <authorList>
            <person name="Moulin L."/>
        </authorList>
    </citation>
    <scope>NUCLEOTIDE SEQUENCE [LARGE SCALE GENOMIC DNA]</scope>
    <source>
        <strain evidence="11">STM 7183</strain>
    </source>
</reference>
<dbReference type="RefSeq" id="WP_087734550.1">
    <property type="nucleotide sequence ID" value="NZ_CYGY02000024.1"/>
</dbReference>
<comment type="subcellular location">
    <subcellularLocation>
        <location evidence="1 9">Cell membrane</location>
        <topology evidence="1 9">Multi-pass membrane protein</topology>
    </subcellularLocation>
</comment>
<dbReference type="GO" id="GO:0005886">
    <property type="term" value="C:plasma membrane"/>
    <property type="evidence" value="ECO:0007669"/>
    <property type="project" value="UniProtKB-SubCell"/>
</dbReference>
<dbReference type="SUPFAM" id="SSF103481">
    <property type="entry name" value="Multidrug resistance efflux transporter EmrE"/>
    <property type="match status" value="1"/>
</dbReference>
<dbReference type="OrthoDB" id="9808638at2"/>
<dbReference type="GO" id="GO:1990961">
    <property type="term" value="P:xenobiotic detoxification by transmembrane export across the plasma membrane"/>
    <property type="evidence" value="ECO:0007669"/>
    <property type="project" value="UniProtKB-ARBA"/>
</dbReference>
<feature type="transmembrane region" description="Helical" evidence="10">
    <location>
        <begin position="20"/>
        <end position="38"/>
    </location>
</feature>
<dbReference type="PANTHER" id="PTHR30561:SF0">
    <property type="entry name" value="GUANIDINIUM EXPORTER"/>
    <property type="match status" value="1"/>
</dbReference>
<keyword evidence="2" id="KW-0813">Transport</keyword>
<evidence type="ECO:0000256" key="7">
    <source>
        <dbReference type="ARBA" id="ARBA00038151"/>
    </source>
</evidence>
<feature type="transmembrane region" description="Helical" evidence="10">
    <location>
        <begin position="104"/>
        <end position="123"/>
    </location>
</feature>
<accession>A0A1N7S0V5</accession>
<feature type="transmembrane region" description="Helical" evidence="10">
    <location>
        <begin position="77"/>
        <end position="97"/>
    </location>
</feature>
<dbReference type="InterPro" id="IPR045324">
    <property type="entry name" value="Small_multidrug_res"/>
</dbReference>
<dbReference type="GO" id="GO:0022857">
    <property type="term" value="F:transmembrane transporter activity"/>
    <property type="evidence" value="ECO:0007669"/>
    <property type="project" value="InterPro"/>
</dbReference>
<evidence type="ECO:0000256" key="1">
    <source>
        <dbReference type="ARBA" id="ARBA00004651"/>
    </source>
</evidence>
<proteinExistence type="inferred from homology"/>
<dbReference type="Proteomes" id="UP000195569">
    <property type="component" value="Unassembled WGS sequence"/>
</dbReference>
<dbReference type="InterPro" id="IPR037185">
    <property type="entry name" value="EmrE-like"/>
</dbReference>
<dbReference type="AlphaFoldDB" id="A0A1N7S0V5"/>
<evidence type="ECO:0000256" key="3">
    <source>
        <dbReference type="ARBA" id="ARBA00022475"/>
    </source>
</evidence>
<dbReference type="Gene3D" id="1.10.3730.20">
    <property type="match status" value="1"/>
</dbReference>
<sequence length="127" mass="12925">MPPGRDDLAASAFNGDGPTHTGSSILLFIAGLLEVAWAAGLKSSEGFTRFWPSVFTVVTALGSFALLAMAMRQLPLGTAYAVWTGIGAVGAFIFGIVMMGEAVTAARVGSAVLIVVGLIGLKLSSGH</sequence>
<dbReference type="Pfam" id="PF00893">
    <property type="entry name" value="Multi_Drug_Res"/>
    <property type="match status" value="1"/>
</dbReference>